<sequence length="224" mass="24752">MDWKIAHRDPRVASAFAAYRDFVLGVATHYAGSRLMEQLDLSPLGDDLRLSISDDFPEGLTTIRSIRDLRNSIETGEYGQLCLRLAIVQLCTAFEVFFDAVADIHGIPASRGDSVSATCHRVSASPLVLGNRAIVQIRKLHRRLAIRSVLDNDEVLVKLTAIIEVRNCIVHSAAVVADDRTALRLRAYAIDHAVGEMLHLADNLLDDFLHYMGSHVAAFVRALP</sequence>
<proteinExistence type="predicted"/>
<evidence type="ECO:0000313" key="2">
    <source>
        <dbReference type="Proteomes" id="UP001595974"/>
    </source>
</evidence>
<dbReference type="EMBL" id="JBHSOG010000024">
    <property type="protein sequence ID" value="MFC5769214.1"/>
    <property type="molecule type" value="Genomic_DNA"/>
</dbReference>
<name>A0ABW1AQ56_9RHOO</name>
<reference evidence="2" key="1">
    <citation type="journal article" date="2019" name="Int. J. Syst. Evol. Microbiol.">
        <title>The Global Catalogue of Microorganisms (GCM) 10K type strain sequencing project: providing services to taxonomists for standard genome sequencing and annotation.</title>
        <authorList>
            <consortium name="The Broad Institute Genomics Platform"/>
            <consortium name="The Broad Institute Genome Sequencing Center for Infectious Disease"/>
            <person name="Wu L."/>
            <person name="Ma J."/>
        </authorList>
    </citation>
    <scope>NUCLEOTIDE SEQUENCE [LARGE SCALE GENOMIC DNA]</scope>
    <source>
        <strain evidence="2">SHR3</strain>
    </source>
</reference>
<gene>
    <name evidence="1" type="ORF">ACFPTN_07485</name>
</gene>
<comment type="caution">
    <text evidence="1">The sequence shown here is derived from an EMBL/GenBank/DDBJ whole genome shotgun (WGS) entry which is preliminary data.</text>
</comment>
<protein>
    <recommendedName>
        <fullName evidence="3">RiboL-PSP-HEPN domain-containing protein</fullName>
    </recommendedName>
</protein>
<keyword evidence="2" id="KW-1185">Reference proteome</keyword>
<dbReference type="RefSeq" id="WP_096451645.1">
    <property type="nucleotide sequence ID" value="NZ_JBHSOG010000024.1"/>
</dbReference>
<dbReference type="Proteomes" id="UP001595974">
    <property type="component" value="Unassembled WGS sequence"/>
</dbReference>
<organism evidence="1 2">
    <name type="scientific">Thauera sinica</name>
    <dbReference type="NCBI Taxonomy" id="2665146"/>
    <lineage>
        <taxon>Bacteria</taxon>
        <taxon>Pseudomonadati</taxon>
        <taxon>Pseudomonadota</taxon>
        <taxon>Betaproteobacteria</taxon>
        <taxon>Rhodocyclales</taxon>
        <taxon>Zoogloeaceae</taxon>
        <taxon>Thauera</taxon>
    </lineage>
</organism>
<evidence type="ECO:0000313" key="1">
    <source>
        <dbReference type="EMBL" id="MFC5769214.1"/>
    </source>
</evidence>
<evidence type="ECO:0008006" key="3">
    <source>
        <dbReference type="Google" id="ProtNLM"/>
    </source>
</evidence>
<accession>A0ABW1AQ56</accession>